<dbReference type="EMBL" id="JAPDRQ010000008">
    <property type="protein sequence ID" value="KAJ9663506.1"/>
    <property type="molecule type" value="Genomic_DNA"/>
</dbReference>
<proteinExistence type="predicted"/>
<gene>
    <name evidence="1" type="ORF">H2198_000772</name>
</gene>
<sequence length="350" mass="38102">MPPKVFVTGATGYIGGDALVDILEAHPDWDITCSVRNSDKGAKIAAVYPQIKLVYGDLDAVEMIEEEASKADIVYHFANCDHEASAQAIARGLARREGSKPGFWIHTSGTLILSPEYIGEGKVGEVHPKVRNDWDGVSELLSLPDGAAHRPVDKIVIGAFRAHPEKIRTAIVCPPTIYGRGRGSDNQRSVQAYGATKVFLEQQQGFTIGKGENIWHQVHVQDLSKLYLALGEAASAGGPPATWNDQGYYLAENGSFVWGDVLRAIVKEAHKQGLLPSADTKEATPDEADKLWKNSKFRVGTNSRGESIRAKKLLGWTPKERSLMEEIPTMVADEARALGLTKGHAEKVVE</sequence>
<comment type="caution">
    <text evidence="1">The sequence shown here is derived from an EMBL/GenBank/DDBJ whole genome shotgun (WGS) entry which is preliminary data.</text>
</comment>
<accession>A0ACC3AIS1</accession>
<evidence type="ECO:0000313" key="2">
    <source>
        <dbReference type="Proteomes" id="UP001172386"/>
    </source>
</evidence>
<evidence type="ECO:0000313" key="1">
    <source>
        <dbReference type="EMBL" id="KAJ9663506.1"/>
    </source>
</evidence>
<keyword evidence="2" id="KW-1185">Reference proteome</keyword>
<dbReference type="Proteomes" id="UP001172386">
    <property type="component" value="Unassembled WGS sequence"/>
</dbReference>
<name>A0ACC3AIS1_9EURO</name>
<organism evidence="1 2">
    <name type="scientific">Neophaeococcomyces mojaviensis</name>
    <dbReference type="NCBI Taxonomy" id="3383035"/>
    <lineage>
        <taxon>Eukaryota</taxon>
        <taxon>Fungi</taxon>
        <taxon>Dikarya</taxon>
        <taxon>Ascomycota</taxon>
        <taxon>Pezizomycotina</taxon>
        <taxon>Eurotiomycetes</taxon>
        <taxon>Chaetothyriomycetidae</taxon>
        <taxon>Chaetothyriales</taxon>
        <taxon>Chaetothyriales incertae sedis</taxon>
        <taxon>Neophaeococcomyces</taxon>
    </lineage>
</organism>
<reference evidence="1" key="1">
    <citation type="submission" date="2022-10" db="EMBL/GenBank/DDBJ databases">
        <title>Culturing micro-colonial fungi from biological soil crusts in the Mojave desert and describing Neophaeococcomyces mojavensis, and introducing the new genera and species Taxawa tesnikishii.</title>
        <authorList>
            <person name="Kurbessoian T."/>
            <person name="Stajich J.E."/>
        </authorList>
    </citation>
    <scope>NUCLEOTIDE SEQUENCE</scope>
    <source>
        <strain evidence="1">JES_112</strain>
    </source>
</reference>
<protein>
    <submittedName>
        <fullName evidence="1">Uncharacterized protein</fullName>
    </submittedName>
</protein>